<feature type="compositionally biased region" description="Basic and acidic residues" evidence="1">
    <location>
        <begin position="86"/>
        <end position="97"/>
    </location>
</feature>
<evidence type="ECO:0000256" key="1">
    <source>
        <dbReference type="SAM" id="MobiDB-lite"/>
    </source>
</evidence>
<dbReference type="InterPro" id="IPR025476">
    <property type="entry name" value="Helitron_helicase-like"/>
</dbReference>
<comment type="caution">
    <text evidence="4">The sequence shown here is derived from an EMBL/GenBank/DDBJ whole genome shotgun (WGS) entry which is preliminary data.</text>
</comment>
<dbReference type="EMBL" id="JAHWGI010000968">
    <property type="protein sequence ID" value="KAK3918959.1"/>
    <property type="molecule type" value="Genomic_DNA"/>
</dbReference>
<evidence type="ECO:0000313" key="5">
    <source>
        <dbReference type="Proteomes" id="UP001219518"/>
    </source>
</evidence>
<dbReference type="InterPro" id="IPR046700">
    <property type="entry name" value="DUF6570"/>
</dbReference>
<reference evidence="4" key="1">
    <citation type="submission" date="2021-07" db="EMBL/GenBank/DDBJ databases">
        <authorList>
            <person name="Catto M.A."/>
            <person name="Jacobson A."/>
            <person name="Kennedy G."/>
            <person name="Labadie P."/>
            <person name="Hunt B.G."/>
            <person name="Srinivasan R."/>
        </authorList>
    </citation>
    <scope>NUCLEOTIDE SEQUENCE</scope>
    <source>
        <strain evidence="4">PL_HMW_Pooled</strain>
        <tissue evidence="4">Head</tissue>
    </source>
</reference>
<reference evidence="4" key="2">
    <citation type="journal article" date="2023" name="BMC Genomics">
        <title>Pest status, molecular evolution, and epigenetic factors derived from the genome assembly of Frankliniella fusca, a thysanopteran phytovirus vector.</title>
        <authorList>
            <person name="Catto M.A."/>
            <person name="Labadie P.E."/>
            <person name="Jacobson A.L."/>
            <person name="Kennedy G.G."/>
            <person name="Srinivasan R."/>
            <person name="Hunt B.G."/>
        </authorList>
    </citation>
    <scope>NUCLEOTIDE SEQUENCE</scope>
    <source>
        <strain evidence="4">PL_HMW_Pooled</strain>
    </source>
</reference>
<sequence length="836" mass="97999">MDSDDSSSDSTESDKVSKPKKKKRRNKKDQKPDNKDQTDEEQSKLEKKRKALERQRNHRKNRSKKQKGKDDEKAKKKMAIIRGRKTKEERKEERMENDMDPLDIPHELESLTYIEKQLISRVHPVISLLRVKKLQYKYKGQVINFTQDVQEVADSLPYLVKDLSNIVVIKLNNHVRLKDFVVRKEKVLNALLWLKRNNPHYFDLKIDMSALNTLPDDDNVSDELQSIRSEQLSSNLRDEMEEDDDLIGDQNNDDCDELTYSSVPDRGEFSYSKSFINELVWPSIGKTPLNEFSSPGYISMAFPHLFCYGTADFSMPKTQKISLNEYIRHLMLYKDGRFAKDERFRYFIMNSEMRWHSLNLGNVYVKKNSIFSKMTIIQLRQYLKENPWLVNQIMHFGSRLRTTSSYWKSRCGELLDMVDQLGTPTIFFTLSSANCHWPDLYRLMGHDVATLSVQERGQLLSENPLIADTFFHLRSKFYLENCFTKHFKVKDMWYRYEFQHRGSIHLHGVAWFENSPVIKEIMTESETAAVIKYFDSIISCKNPDVHILPSPIHPCQMSLDDITDIDIDLSHLVNQLQRHTKCSTLDCLRSVGKEKTLQCRYKFPKPLVSKTNLEIENGSVVDINFERNDCFVNKYNPWVLQTWRSNIDFSPILNKQIVYRYIAKYASKAEVKSISYNEVLTDIVNKTCDDFELSKKAIRKLLTSSCAKRDYSSQEVMHFEMGYNLYHSRSEFVVINLKNIDWTSVSYNHTCQTIFDLHANRSVRYQKLSLFEFAKHIKFLKTQAFVRKKSAIVRFFPRIYNTLPTDTIFTNLAILFYPWRAMDDVVPGGCDGLALA</sequence>
<proteinExistence type="predicted"/>
<accession>A0AAE1HCM3</accession>
<dbReference type="AlphaFoldDB" id="A0AAE1HCM3"/>
<feature type="compositionally biased region" description="Basic residues" evidence="1">
    <location>
        <begin position="46"/>
        <end position="67"/>
    </location>
</feature>
<feature type="compositionally biased region" description="Basic residues" evidence="1">
    <location>
        <begin position="18"/>
        <end position="28"/>
    </location>
</feature>
<dbReference type="GO" id="GO:0016787">
    <property type="term" value="F:hydrolase activity"/>
    <property type="evidence" value="ECO:0007669"/>
    <property type="project" value="UniProtKB-KW"/>
</dbReference>
<organism evidence="4 5">
    <name type="scientific">Frankliniella fusca</name>
    <dbReference type="NCBI Taxonomy" id="407009"/>
    <lineage>
        <taxon>Eukaryota</taxon>
        <taxon>Metazoa</taxon>
        <taxon>Ecdysozoa</taxon>
        <taxon>Arthropoda</taxon>
        <taxon>Hexapoda</taxon>
        <taxon>Insecta</taxon>
        <taxon>Pterygota</taxon>
        <taxon>Neoptera</taxon>
        <taxon>Paraneoptera</taxon>
        <taxon>Thysanoptera</taxon>
        <taxon>Terebrantia</taxon>
        <taxon>Thripoidea</taxon>
        <taxon>Thripidae</taxon>
        <taxon>Frankliniella</taxon>
    </lineage>
</organism>
<evidence type="ECO:0000259" key="2">
    <source>
        <dbReference type="Pfam" id="PF14214"/>
    </source>
</evidence>
<evidence type="ECO:0000259" key="3">
    <source>
        <dbReference type="Pfam" id="PF20209"/>
    </source>
</evidence>
<dbReference type="Pfam" id="PF20209">
    <property type="entry name" value="DUF6570"/>
    <property type="match status" value="1"/>
</dbReference>
<name>A0AAE1HCM3_9NEOP</name>
<dbReference type="Pfam" id="PF14214">
    <property type="entry name" value="Helitron_like_N"/>
    <property type="match status" value="1"/>
</dbReference>
<dbReference type="Proteomes" id="UP001219518">
    <property type="component" value="Unassembled WGS sequence"/>
</dbReference>
<protein>
    <submittedName>
        <fullName evidence="4">Ubiquitin carboxyl-terminal hydrolase creB</fullName>
    </submittedName>
</protein>
<feature type="domain" description="Helitron helicase-like" evidence="2">
    <location>
        <begin position="326"/>
        <end position="509"/>
    </location>
</feature>
<evidence type="ECO:0000313" key="4">
    <source>
        <dbReference type="EMBL" id="KAK3918959.1"/>
    </source>
</evidence>
<feature type="compositionally biased region" description="Basic and acidic residues" evidence="1">
    <location>
        <begin position="29"/>
        <end position="45"/>
    </location>
</feature>
<gene>
    <name evidence="4" type="ORF">KUF71_001083</name>
</gene>
<keyword evidence="5" id="KW-1185">Reference proteome</keyword>
<feature type="compositionally biased region" description="Basic residues" evidence="1">
    <location>
        <begin position="75"/>
        <end position="85"/>
    </location>
</feature>
<feature type="region of interest" description="Disordered" evidence="1">
    <location>
        <begin position="1"/>
        <end position="97"/>
    </location>
</feature>
<keyword evidence="4" id="KW-0378">Hydrolase</keyword>
<feature type="domain" description="DUF6570" evidence="3">
    <location>
        <begin position="93"/>
        <end position="212"/>
    </location>
</feature>